<dbReference type="Pfam" id="PF25917">
    <property type="entry name" value="BSH_RND"/>
    <property type="match status" value="1"/>
</dbReference>
<dbReference type="Gene3D" id="2.40.30.170">
    <property type="match status" value="1"/>
</dbReference>
<dbReference type="STRING" id="336292.SAMN05660710_02703"/>
<evidence type="ECO:0000259" key="3">
    <source>
        <dbReference type="Pfam" id="PF25917"/>
    </source>
</evidence>
<feature type="region of interest" description="Disordered" evidence="2">
    <location>
        <begin position="424"/>
        <end position="470"/>
    </location>
</feature>
<name>A0A1G5IPK1_9RHOB</name>
<organism evidence="4 5">
    <name type="scientific">Paracoccus tibetensis</name>
    <dbReference type="NCBI Taxonomy" id="336292"/>
    <lineage>
        <taxon>Bacteria</taxon>
        <taxon>Pseudomonadati</taxon>
        <taxon>Pseudomonadota</taxon>
        <taxon>Alphaproteobacteria</taxon>
        <taxon>Rhodobacterales</taxon>
        <taxon>Paracoccaceae</taxon>
        <taxon>Paracoccus</taxon>
    </lineage>
</organism>
<dbReference type="Proteomes" id="UP000199502">
    <property type="component" value="Unassembled WGS sequence"/>
</dbReference>
<dbReference type="AlphaFoldDB" id="A0A1G5IPK1"/>
<dbReference type="Gene3D" id="2.40.50.100">
    <property type="match status" value="1"/>
</dbReference>
<dbReference type="InterPro" id="IPR058625">
    <property type="entry name" value="MdtA-like_BSH"/>
</dbReference>
<accession>A0A1G5IPK1</accession>
<feature type="coiled-coil region" evidence="1">
    <location>
        <begin position="119"/>
        <end position="153"/>
    </location>
</feature>
<dbReference type="GO" id="GO:1990281">
    <property type="term" value="C:efflux pump complex"/>
    <property type="evidence" value="ECO:0007669"/>
    <property type="project" value="TreeGrafter"/>
</dbReference>
<keyword evidence="5" id="KW-1185">Reference proteome</keyword>
<reference evidence="4 5" key="1">
    <citation type="submission" date="2016-10" db="EMBL/GenBank/DDBJ databases">
        <authorList>
            <person name="de Groot N.N."/>
        </authorList>
    </citation>
    <scope>NUCLEOTIDE SEQUENCE [LARGE SCALE GENOMIC DNA]</scope>
    <source>
        <strain evidence="4 5">CGMCC 1.8925</strain>
    </source>
</reference>
<dbReference type="PANTHER" id="PTHR30469">
    <property type="entry name" value="MULTIDRUG RESISTANCE PROTEIN MDTA"/>
    <property type="match status" value="1"/>
</dbReference>
<dbReference type="Gene3D" id="2.40.420.20">
    <property type="match status" value="1"/>
</dbReference>
<evidence type="ECO:0000313" key="5">
    <source>
        <dbReference type="Proteomes" id="UP000199502"/>
    </source>
</evidence>
<feature type="coiled-coil region" evidence="1">
    <location>
        <begin position="199"/>
        <end position="233"/>
    </location>
</feature>
<dbReference type="RefSeq" id="WP_175453361.1">
    <property type="nucleotide sequence ID" value="NZ_FMVT01000009.1"/>
</dbReference>
<feature type="compositionally biased region" description="Low complexity" evidence="2">
    <location>
        <begin position="425"/>
        <end position="470"/>
    </location>
</feature>
<proteinExistence type="predicted"/>
<evidence type="ECO:0000256" key="2">
    <source>
        <dbReference type="SAM" id="MobiDB-lite"/>
    </source>
</evidence>
<protein>
    <submittedName>
        <fullName evidence="4">RND family efflux transporter, MFP subunit</fullName>
    </submittedName>
</protein>
<dbReference type="PANTHER" id="PTHR30469:SF15">
    <property type="entry name" value="HLYD FAMILY OF SECRETION PROTEINS"/>
    <property type="match status" value="1"/>
</dbReference>
<dbReference type="SUPFAM" id="SSF111369">
    <property type="entry name" value="HlyD-like secretion proteins"/>
    <property type="match status" value="1"/>
</dbReference>
<feature type="domain" description="Multidrug resistance protein MdtA-like barrel-sandwich hybrid" evidence="3">
    <location>
        <begin position="77"/>
        <end position="261"/>
    </location>
</feature>
<sequence length="470" mass="48433">MRFLTRSLAGLFLTFLTFGLLFLAVFQLWQAVEQRRAGGGPARAPAEQVYSARLLTVEPGEVQPLMRVFGTIQSRRQLELRAGAAGQIVYLDEAMFEGGTVSAGQVLVRIDPSAAQAALESREAERADAEGTLADARRSVTIAAADLAAAERQFELREAAATRQRDLSGRGLGTSTEREATELAASTAEQAVISRRAALADAESAITAAENALRRADIALAEARRALADTEIRAGFDGRVTAVSAVEGGLVSLNEQLASIIDPTALEVQIPLSLDQFARLVAGGRQIQGTPVTVVLDGTSGRLSAEAVLDRAAASVAEGGSGRIVFARVTEGPEALRPGDFVRAEIAEPVLADAALIPSAAVGGDGAVLVVDEDDRLLAQPVEVLRRQGDDVVIAVPAALAGARIVAERAPQLGTGIRVRDAAEGEPAAGAAPSGPPGTDASARRGGTASDGAAGPAPAAQQAQREAGRG</sequence>
<evidence type="ECO:0000313" key="4">
    <source>
        <dbReference type="EMBL" id="SCY77348.1"/>
    </source>
</evidence>
<gene>
    <name evidence="4" type="ORF">SAMN05660710_02703</name>
</gene>
<dbReference type="Gene3D" id="1.10.287.470">
    <property type="entry name" value="Helix hairpin bin"/>
    <property type="match status" value="1"/>
</dbReference>
<dbReference type="EMBL" id="FMVT01000009">
    <property type="protein sequence ID" value="SCY77348.1"/>
    <property type="molecule type" value="Genomic_DNA"/>
</dbReference>
<dbReference type="GO" id="GO:0015562">
    <property type="term" value="F:efflux transmembrane transporter activity"/>
    <property type="evidence" value="ECO:0007669"/>
    <property type="project" value="TreeGrafter"/>
</dbReference>
<keyword evidence="1" id="KW-0175">Coiled coil</keyword>
<evidence type="ECO:0000256" key="1">
    <source>
        <dbReference type="SAM" id="Coils"/>
    </source>
</evidence>